<dbReference type="InterPro" id="IPR000719">
    <property type="entry name" value="Prot_kinase_dom"/>
</dbReference>
<dbReference type="PANTHER" id="PTHR24355">
    <property type="entry name" value="G PROTEIN-COUPLED RECEPTOR KINASE/RIBOSOMAL PROTEIN S6 KINASE"/>
    <property type="match status" value="1"/>
</dbReference>
<protein>
    <recommendedName>
        <fullName evidence="7">Protein kinase domain-containing protein</fullName>
    </recommendedName>
</protein>
<dbReference type="Proteomes" id="UP001331761">
    <property type="component" value="Unassembled WGS sequence"/>
</dbReference>
<evidence type="ECO:0000256" key="4">
    <source>
        <dbReference type="ARBA" id="ARBA00022777"/>
    </source>
</evidence>
<dbReference type="Gene3D" id="1.10.510.10">
    <property type="entry name" value="Transferase(Phosphotransferase) domain 1"/>
    <property type="match status" value="1"/>
</dbReference>
<dbReference type="EMBL" id="WIXE01005981">
    <property type="protein sequence ID" value="KAK5981707.1"/>
    <property type="molecule type" value="Genomic_DNA"/>
</dbReference>
<dbReference type="SMART" id="SM00220">
    <property type="entry name" value="S_TKc"/>
    <property type="match status" value="1"/>
</dbReference>
<evidence type="ECO:0000256" key="1">
    <source>
        <dbReference type="ARBA" id="ARBA00022527"/>
    </source>
</evidence>
<gene>
    <name evidence="8" type="ORF">GCK32_008953</name>
</gene>
<keyword evidence="3 6" id="KW-0547">Nucleotide-binding</keyword>
<proteinExistence type="predicted"/>
<keyword evidence="4" id="KW-0418">Kinase</keyword>
<name>A0AAN8IU73_TRICO</name>
<dbReference type="GO" id="GO:0005524">
    <property type="term" value="F:ATP binding"/>
    <property type="evidence" value="ECO:0007669"/>
    <property type="project" value="UniProtKB-UniRule"/>
</dbReference>
<feature type="domain" description="Protein kinase" evidence="7">
    <location>
        <begin position="1"/>
        <end position="285"/>
    </location>
</feature>
<evidence type="ECO:0000256" key="6">
    <source>
        <dbReference type="PROSITE-ProRule" id="PRU10141"/>
    </source>
</evidence>
<evidence type="ECO:0000256" key="2">
    <source>
        <dbReference type="ARBA" id="ARBA00022679"/>
    </source>
</evidence>
<evidence type="ECO:0000313" key="9">
    <source>
        <dbReference type="Proteomes" id="UP001331761"/>
    </source>
</evidence>
<dbReference type="InterPro" id="IPR017441">
    <property type="entry name" value="Protein_kinase_ATP_BS"/>
</dbReference>
<dbReference type="PANTHER" id="PTHR24355:SF1">
    <property type="entry name" value="RIBOSOMAL PROTEIN S6 KINASE-RELATED PROTEIN"/>
    <property type="match status" value="1"/>
</dbReference>
<keyword evidence="9" id="KW-1185">Reference proteome</keyword>
<dbReference type="Gene3D" id="3.30.200.20">
    <property type="entry name" value="Phosphorylase Kinase, domain 1"/>
    <property type="match status" value="1"/>
</dbReference>
<keyword evidence="1" id="KW-0723">Serine/threonine-protein kinase</keyword>
<evidence type="ECO:0000313" key="8">
    <source>
        <dbReference type="EMBL" id="KAK5981707.1"/>
    </source>
</evidence>
<evidence type="ECO:0000259" key="7">
    <source>
        <dbReference type="PROSITE" id="PS50011"/>
    </source>
</evidence>
<dbReference type="InterPro" id="IPR011009">
    <property type="entry name" value="Kinase-like_dom_sf"/>
</dbReference>
<reference evidence="8 9" key="1">
    <citation type="submission" date="2019-10" db="EMBL/GenBank/DDBJ databases">
        <title>Assembly and Annotation for the nematode Trichostrongylus colubriformis.</title>
        <authorList>
            <person name="Martin J."/>
        </authorList>
    </citation>
    <scope>NUCLEOTIDE SEQUENCE [LARGE SCALE GENOMIC DNA]</scope>
    <source>
        <strain evidence="8">G859</strain>
        <tissue evidence="8">Whole worm</tissue>
    </source>
</reference>
<dbReference type="PROSITE" id="PS50011">
    <property type="entry name" value="PROTEIN_KINASE_DOM"/>
    <property type="match status" value="1"/>
</dbReference>
<dbReference type="Pfam" id="PF00069">
    <property type="entry name" value="Pkinase"/>
    <property type="match status" value="1"/>
</dbReference>
<accession>A0AAN8IU73</accession>
<dbReference type="PROSITE" id="PS00107">
    <property type="entry name" value="PROTEIN_KINASE_ATP"/>
    <property type="match status" value="1"/>
</dbReference>
<keyword evidence="5 6" id="KW-0067">ATP-binding</keyword>
<feature type="binding site" evidence="6">
    <location>
        <position position="173"/>
    </location>
    <ligand>
        <name>ATP</name>
        <dbReference type="ChEBI" id="CHEBI:30616"/>
    </ligand>
</feature>
<organism evidence="8 9">
    <name type="scientific">Trichostrongylus colubriformis</name>
    <name type="common">Black scour worm</name>
    <dbReference type="NCBI Taxonomy" id="6319"/>
    <lineage>
        <taxon>Eukaryota</taxon>
        <taxon>Metazoa</taxon>
        <taxon>Ecdysozoa</taxon>
        <taxon>Nematoda</taxon>
        <taxon>Chromadorea</taxon>
        <taxon>Rhabditida</taxon>
        <taxon>Rhabditina</taxon>
        <taxon>Rhabditomorpha</taxon>
        <taxon>Strongyloidea</taxon>
        <taxon>Trichostrongylidae</taxon>
        <taxon>Trichostrongylus</taxon>
    </lineage>
</organism>
<evidence type="ECO:0000256" key="5">
    <source>
        <dbReference type="ARBA" id="ARBA00022840"/>
    </source>
</evidence>
<dbReference type="GO" id="GO:0004674">
    <property type="term" value="F:protein serine/threonine kinase activity"/>
    <property type="evidence" value="ECO:0007669"/>
    <property type="project" value="UniProtKB-KW"/>
</dbReference>
<keyword evidence="2" id="KW-0808">Transferase</keyword>
<comment type="caution">
    <text evidence="8">The sequence shown here is derived from an EMBL/GenBank/DDBJ whole genome shotgun (WGS) entry which is preliminary data.</text>
</comment>
<dbReference type="SUPFAM" id="SSF56112">
    <property type="entry name" value="Protein kinase-like (PK-like)"/>
    <property type="match status" value="1"/>
</dbReference>
<sequence>MGNQQTRKRHAEEELNVVQTKKARLSSAGCSPRCGYRRRRFRVDKEDASPSAKKRRLSKFIQLPTIKFDSIFRAEIGNNWPVRDRCRSLDLIRQTSIGSDAGTASENLQSCTNIHRKEFPVPWLEALFLPEFPSRSAITEQNFLISNEIGYGSFGRVYRVVAKNDNRGIYALKIQQKSLILGKAAVQQVKQEVAVQYMSPDVAAEKSYSHYVDWWSLAVVLHILATGKYPYPNANATHHRHLRFVDYSTPPDCTQTLGDLFDQMLAFPPTTRLRSFEALRKHEFFVSTNFDEVEALKVNDNHGDAKGLLAAEAF</sequence>
<dbReference type="AlphaFoldDB" id="A0AAN8IU73"/>
<evidence type="ECO:0000256" key="3">
    <source>
        <dbReference type="ARBA" id="ARBA00022741"/>
    </source>
</evidence>